<feature type="compositionally biased region" description="Low complexity" evidence="3">
    <location>
        <begin position="145"/>
        <end position="161"/>
    </location>
</feature>
<evidence type="ECO:0000313" key="6">
    <source>
        <dbReference type="Proteomes" id="UP001152798"/>
    </source>
</evidence>
<protein>
    <recommendedName>
        <fullName evidence="4">Cyclin-dependent kinase inhibitor domain-containing protein</fullName>
    </recommendedName>
</protein>
<comment type="similarity">
    <text evidence="1">Belongs to the CDI family.</text>
</comment>
<gene>
    <name evidence="5" type="ORF">NEZAVI_LOCUS3339</name>
</gene>
<organism evidence="5 6">
    <name type="scientific">Nezara viridula</name>
    <name type="common">Southern green stink bug</name>
    <name type="synonym">Cimex viridulus</name>
    <dbReference type="NCBI Taxonomy" id="85310"/>
    <lineage>
        <taxon>Eukaryota</taxon>
        <taxon>Metazoa</taxon>
        <taxon>Ecdysozoa</taxon>
        <taxon>Arthropoda</taxon>
        <taxon>Hexapoda</taxon>
        <taxon>Insecta</taxon>
        <taxon>Pterygota</taxon>
        <taxon>Neoptera</taxon>
        <taxon>Paraneoptera</taxon>
        <taxon>Hemiptera</taxon>
        <taxon>Heteroptera</taxon>
        <taxon>Panheteroptera</taxon>
        <taxon>Pentatomomorpha</taxon>
        <taxon>Pentatomoidea</taxon>
        <taxon>Pentatomidae</taxon>
        <taxon>Pentatominae</taxon>
        <taxon>Nezara</taxon>
    </lineage>
</organism>
<proteinExistence type="inferred from homology"/>
<reference evidence="5" key="1">
    <citation type="submission" date="2022-01" db="EMBL/GenBank/DDBJ databases">
        <authorList>
            <person name="King R."/>
        </authorList>
    </citation>
    <scope>NUCLEOTIDE SEQUENCE</scope>
</reference>
<feature type="region of interest" description="Disordered" evidence="3">
    <location>
        <begin position="118"/>
        <end position="161"/>
    </location>
</feature>
<evidence type="ECO:0000256" key="1">
    <source>
        <dbReference type="ARBA" id="ARBA00006726"/>
    </source>
</evidence>
<dbReference type="GO" id="GO:0004861">
    <property type="term" value="F:cyclin-dependent protein serine/threonine kinase inhibitor activity"/>
    <property type="evidence" value="ECO:0007669"/>
    <property type="project" value="InterPro"/>
</dbReference>
<dbReference type="InterPro" id="IPR003175">
    <property type="entry name" value="CDI_dom"/>
</dbReference>
<keyword evidence="6" id="KW-1185">Reference proteome</keyword>
<dbReference type="GO" id="GO:0005634">
    <property type="term" value="C:nucleus"/>
    <property type="evidence" value="ECO:0007669"/>
    <property type="project" value="InterPro"/>
</dbReference>
<dbReference type="AlphaFoldDB" id="A0A9P0H050"/>
<dbReference type="OrthoDB" id="6578968at2759"/>
<dbReference type="InterPro" id="IPR044898">
    <property type="entry name" value="CDI_dom_sf"/>
</dbReference>
<evidence type="ECO:0000259" key="4">
    <source>
        <dbReference type="Pfam" id="PF02234"/>
    </source>
</evidence>
<name>A0A9P0H050_NEZVI</name>
<keyword evidence="2" id="KW-0649">Protein kinase inhibitor</keyword>
<dbReference type="EMBL" id="OV725078">
    <property type="protein sequence ID" value="CAH1392533.1"/>
    <property type="molecule type" value="Genomic_DNA"/>
</dbReference>
<evidence type="ECO:0000256" key="2">
    <source>
        <dbReference type="ARBA" id="ARBA00023013"/>
    </source>
</evidence>
<sequence length="161" mass="18644">MAMSGVSVEVLRATFARAERVRLMKHHEEKCAARRSPIDPIALARVRKNLFAEDQFVFSSTNSLFVEQELRRIENVEKARWNFDFANEKPVDDKKGTYKWELYNKPQMKHLVAPKPRRIGQAKVTDYMPKRKGLKRASDGKPALSQEQEVQAESVQIMQVD</sequence>
<evidence type="ECO:0000256" key="3">
    <source>
        <dbReference type="SAM" id="MobiDB-lite"/>
    </source>
</evidence>
<dbReference type="Gene3D" id="4.10.365.10">
    <property type="entry name" value="p27"/>
    <property type="match status" value="1"/>
</dbReference>
<dbReference type="Proteomes" id="UP001152798">
    <property type="component" value="Chromosome 2"/>
</dbReference>
<feature type="domain" description="Cyclin-dependent kinase inhibitor" evidence="4">
    <location>
        <begin position="63"/>
        <end position="101"/>
    </location>
</feature>
<evidence type="ECO:0000313" key="5">
    <source>
        <dbReference type="EMBL" id="CAH1392533.1"/>
    </source>
</evidence>
<dbReference type="GO" id="GO:0051726">
    <property type="term" value="P:regulation of cell cycle"/>
    <property type="evidence" value="ECO:0007669"/>
    <property type="project" value="InterPro"/>
</dbReference>
<accession>A0A9P0H050</accession>
<dbReference type="Pfam" id="PF02234">
    <property type="entry name" value="CDI"/>
    <property type="match status" value="1"/>
</dbReference>